<dbReference type="AlphaFoldDB" id="D3PES0"/>
<accession>D3PES0</accession>
<dbReference type="RefSeq" id="WP_013008945.1">
    <property type="nucleotide sequence ID" value="NC_013940.1"/>
</dbReference>
<keyword evidence="2" id="KW-1185">Reference proteome</keyword>
<dbReference type="EMBL" id="AP011530">
    <property type="protein sequence ID" value="BAI81712.1"/>
    <property type="molecule type" value="Genomic_DNA"/>
</dbReference>
<evidence type="ECO:0000313" key="2">
    <source>
        <dbReference type="Proteomes" id="UP000001520"/>
    </source>
</evidence>
<organism evidence="1 2">
    <name type="scientific">Deferribacter desulfuricans (strain DSM 14783 / JCM 11476 / NBRC 101012 / SSM1)</name>
    <dbReference type="NCBI Taxonomy" id="639282"/>
    <lineage>
        <taxon>Bacteria</taxon>
        <taxon>Pseudomonadati</taxon>
        <taxon>Deferribacterota</taxon>
        <taxon>Deferribacteres</taxon>
        <taxon>Deferribacterales</taxon>
        <taxon>Deferribacteraceae</taxon>
        <taxon>Deferribacter</taxon>
    </lineage>
</organism>
<sequence>MGEVITKMKIFSGTISYNREKNSLNTYPTKLAVYNDADQYLNSYKLTTNQLIKLTYTLKNLLLGDTIENVNKGQELTIIEDSNFSLKLANVSYIIDKSTPYRKNITKIVLKIHDKKTNTTYTIIRDYKLLLKLLYQQLNKYCFKLKDIPQLLYQYALFRLNDPEYLINKTKSTLLYNFLVGKMFSLIDVINEPIDKNNSLNIYLYINNFKSKSNKNKISNDLEISYSIKQNKQIVDKGTLINLSPLYSLLHTIEKEINKNKRDTINISLEDARSTIFNFIIQKLHDQINPTIHKFSKKFNISGNIISYLLNIAELITFSITTCEPYKSADISNQLLYTLLTKNQYNIDIIDSFIKEYKQIYEKDVEHTADTTTDTVDTVTDTTTVDNTTNTVIEQPMENTQDTNLIKTEPVEIELIDLSNGVDEETELQEIESSIYIDQTNTKEDELLDPIIEETITNILVSENENQQQTNKNKELTTLDIIDVDDNKNGLDINSII</sequence>
<dbReference type="HOGENOM" id="CLU_548274_0_0_0"/>
<dbReference type="Proteomes" id="UP000001520">
    <property type="component" value="Plasmid megaplasmid pDF308"/>
</dbReference>
<evidence type="ECO:0000313" key="1">
    <source>
        <dbReference type="EMBL" id="BAI81712.1"/>
    </source>
</evidence>
<reference evidence="1 2" key="1">
    <citation type="journal article" date="2010" name="DNA Res.">
        <title>Bacterial lifestyle in a deep-sea hydrothermal vent chimney revealed by the genome sequence of the thermophilic bacterium Deferribacter desulfuricans SSM1.</title>
        <authorList>
            <person name="Takaki Y."/>
            <person name="Shimamura S."/>
            <person name="Nakagawa S."/>
            <person name="Fukuhara Y."/>
            <person name="Horikawa H."/>
            <person name="Ankai A."/>
            <person name="Harada T."/>
            <person name="Hosoyama A."/>
            <person name="Oguchi A."/>
            <person name="Fukui S."/>
            <person name="Fujita N."/>
            <person name="Takami H."/>
            <person name="Takai K."/>
        </authorList>
    </citation>
    <scope>NUCLEOTIDE SEQUENCE [LARGE SCALE GENOMIC DNA]</scope>
    <source>
        <strain evidence="2">DSM 14783 / JCM 11476 / NBRC 101012 / SSM1</strain>
        <plasmid evidence="2">Plasmid megaplasmid pDF308</plasmid>
    </source>
</reference>
<keyword evidence="1" id="KW-0614">Plasmid</keyword>
<name>D3PES0_DEFDS</name>
<gene>
    <name evidence="1" type="ordered locus">DEFDS_P089</name>
</gene>
<protein>
    <submittedName>
        <fullName evidence="1">Uncharacterized protein</fullName>
    </submittedName>
</protein>
<proteinExistence type="predicted"/>
<dbReference type="KEGG" id="ddf:DEFDS_P089"/>
<geneLocation type="plasmid" evidence="1 2">
    <name>megaplasmid pDF308</name>
</geneLocation>